<protein>
    <submittedName>
        <fullName evidence="1">NfeD family protein</fullName>
    </submittedName>
</protein>
<dbReference type="Proteomes" id="UP000294588">
    <property type="component" value="Unassembled WGS sequence"/>
</dbReference>
<sequence length="145" mass="15934">MQPWQIWIILGIIFTIIEIFDPAFFFVALGIAALITGLLSLFYIVGSNVLLQIIIFAVLSFICFLLTRKIGKKILQFPTAETNIYALKGKTGFVTKAIPQDGKGYVKVGGEEWSAISEDGSPIEENTKVIVLGVEGNKLIVKKAQ</sequence>
<reference evidence="1" key="1">
    <citation type="submission" date="2019-03" db="EMBL/GenBank/DDBJ databases">
        <title>Candidatus Syntrophosphaera thermopropionivorans: a novel player in syntrophic propionate oxidation during anaerobic digestion.</title>
        <authorList>
            <person name="Dyksma S."/>
        </authorList>
    </citation>
    <scope>NUCLEOTIDE SEQUENCE</scope>
    <source>
        <strain evidence="1">W5</strain>
    </source>
</reference>
<accession>A0AC61QL49</accession>
<evidence type="ECO:0000313" key="2">
    <source>
        <dbReference type="Proteomes" id="UP000294588"/>
    </source>
</evidence>
<gene>
    <name evidence="1" type="ORF">E0946_00900</name>
</gene>
<comment type="caution">
    <text evidence="1">The sequence shown here is derived from an EMBL/GenBank/DDBJ whole genome shotgun (WGS) entry which is preliminary data.</text>
</comment>
<dbReference type="EMBL" id="SMOG01000001">
    <property type="protein sequence ID" value="TDF74673.1"/>
    <property type="molecule type" value="Genomic_DNA"/>
</dbReference>
<evidence type="ECO:0000313" key="1">
    <source>
        <dbReference type="EMBL" id="TDF74673.1"/>
    </source>
</evidence>
<organism evidence="1 2">
    <name type="scientific">Candidatus Syntrophosphaera thermopropionivorans</name>
    <dbReference type="NCBI Taxonomy" id="2593015"/>
    <lineage>
        <taxon>Bacteria</taxon>
        <taxon>Pseudomonadati</taxon>
        <taxon>Candidatus Cloacimonadota</taxon>
        <taxon>Candidatus Cloacimonadia</taxon>
        <taxon>Candidatus Cloacimonadales</taxon>
        <taxon>Candidatus Cloacimonadaceae</taxon>
        <taxon>Candidatus Syntrophosphaera</taxon>
    </lineage>
</organism>
<name>A0AC61QL49_9BACT</name>
<proteinExistence type="predicted"/>
<keyword evidence="2" id="KW-1185">Reference proteome</keyword>